<feature type="transmembrane region" description="Helical" evidence="2">
    <location>
        <begin position="240"/>
        <end position="260"/>
    </location>
</feature>
<dbReference type="EMBL" id="RPDH01000001">
    <property type="protein sequence ID" value="RPE12609.1"/>
    <property type="molecule type" value="Genomic_DNA"/>
</dbReference>
<keyword evidence="4" id="KW-1185">Reference proteome</keyword>
<dbReference type="InterPro" id="IPR005625">
    <property type="entry name" value="PepSY-ass_TM"/>
</dbReference>
<keyword evidence="2" id="KW-0812">Transmembrane</keyword>
<evidence type="ECO:0000313" key="4">
    <source>
        <dbReference type="Proteomes" id="UP000278351"/>
    </source>
</evidence>
<proteinExistence type="predicted"/>
<evidence type="ECO:0000256" key="1">
    <source>
        <dbReference type="SAM" id="MobiDB-lite"/>
    </source>
</evidence>
<dbReference type="Proteomes" id="UP000278351">
    <property type="component" value="Unassembled WGS sequence"/>
</dbReference>
<gene>
    <name evidence="3" type="ORF">EGT74_03405</name>
</gene>
<feature type="compositionally biased region" description="Low complexity" evidence="1">
    <location>
        <begin position="426"/>
        <end position="439"/>
    </location>
</feature>
<name>A0A3N4Q099_9BACT</name>
<feature type="transmembrane region" description="Helical" evidence="2">
    <location>
        <begin position="188"/>
        <end position="208"/>
    </location>
</feature>
<comment type="caution">
    <text evidence="3">The sequence shown here is derived from an EMBL/GenBank/DDBJ whole genome shotgun (WGS) entry which is preliminary data.</text>
</comment>
<reference evidence="3 4" key="1">
    <citation type="submission" date="2018-11" db="EMBL/GenBank/DDBJ databases">
        <title>Chitinophaga lutea sp.nov., isolate from arsenic contaminated soil.</title>
        <authorList>
            <person name="Zong Y."/>
        </authorList>
    </citation>
    <scope>NUCLEOTIDE SEQUENCE [LARGE SCALE GENOMIC DNA]</scope>
    <source>
        <strain evidence="3 4">ZY74</strain>
    </source>
</reference>
<dbReference type="PANTHER" id="PTHR34219">
    <property type="entry name" value="IRON-REGULATED INNER MEMBRANE PROTEIN-RELATED"/>
    <property type="match status" value="1"/>
</dbReference>
<evidence type="ECO:0000256" key="2">
    <source>
        <dbReference type="SAM" id="Phobius"/>
    </source>
</evidence>
<sequence>MLCFFMAAPLPPPDDFPFCVNNFPDCEGASATATRFLPKAFTRMSKRKTLFRRVNDWLHLWLGLTSGIIVVIIALTGCIYAFQEEISDLTQPYRFVKAENRPFLPPSAMRQAAALLAGENPVLGVTYGHTGRSAITAYMDKEDGYTLIYMNPYTGAILKEKALKHDFFRFILEGHFNLWLPRPIGQPIVATATLIFILLLISGLIMWWPKRWNRANRNKSFKVKTGGSAKRLNYDLHNVLGFYAMTIALVLGITGLVWGFQWFSKSYFYTVTGGRTFKEWKAPLSDTTAIAAMQLPEDKIWAQVRHLNGSIDIDFANKTADPIRVTYNPEKGTYYKREFWFYDRYTLKKIPGGGFYGKPYEATSKGEKLYRMNYDIHVGAIAGLPGKILMFCISLICASLPVTGFIIWWGRKKKQAKKKKTTFRRPQPAAVQEAEPALP</sequence>
<keyword evidence="2" id="KW-0472">Membrane</keyword>
<dbReference type="PANTHER" id="PTHR34219:SF3">
    <property type="entry name" value="BLL7967 PROTEIN"/>
    <property type="match status" value="1"/>
</dbReference>
<accession>A0A3N4Q099</accession>
<feature type="transmembrane region" description="Helical" evidence="2">
    <location>
        <begin position="57"/>
        <end position="82"/>
    </location>
</feature>
<feature type="region of interest" description="Disordered" evidence="1">
    <location>
        <begin position="415"/>
        <end position="439"/>
    </location>
</feature>
<organism evidence="3 4">
    <name type="scientific">Chitinophaga lutea</name>
    <dbReference type="NCBI Taxonomy" id="2488634"/>
    <lineage>
        <taxon>Bacteria</taxon>
        <taxon>Pseudomonadati</taxon>
        <taxon>Bacteroidota</taxon>
        <taxon>Chitinophagia</taxon>
        <taxon>Chitinophagales</taxon>
        <taxon>Chitinophagaceae</taxon>
        <taxon>Chitinophaga</taxon>
    </lineage>
</organism>
<dbReference type="AlphaFoldDB" id="A0A3N4Q099"/>
<feature type="transmembrane region" description="Helical" evidence="2">
    <location>
        <begin position="388"/>
        <end position="410"/>
    </location>
</feature>
<evidence type="ECO:0000313" key="3">
    <source>
        <dbReference type="EMBL" id="RPE12609.1"/>
    </source>
</evidence>
<protein>
    <submittedName>
        <fullName evidence="3">PepSY domain-containing protein</fullName>
    </submittedName>
</protein>
<dbReference type="Pfam" id="PF03929">
    <property type="entry name" value="PepSY_TM"/>
    <property type="match status" value="1"/>
</dbReference>
<keyword evidence="2" id="KW-1133">Transmembrane helix</keyword>